<evidence type="ECO:0000313" key="11">
    <source>
        <dbReference type="EMBL" id="QVE65528.1"/>
    </source>
</evidence>
<dbReference type="GO" id="GO:0006351">
    <property type="term" value="P:DNA-templated transcription"/>
    <property type="evidence" value="ECO:0007669"/>
    <property type="project" value="InterPro"/>
</dbReference>
<evidence type="ECO:0000256" key="4">
    <source>
        <dbReference type="ARBA" id="ARBA00022679"/>
    </source>
</evidence>
<dbReference type="InterPro" id="IPR002092">
    <property type="entry name" value="DNA-dir_Rpol_phage-type"/>
</dbReference>
<evidence type="ECO:0000256" key="8">
    <source>
        <dbReference type="ARBA" id="ARBA00048552"/>
    </source>
</evidence>
<dbReference type="Pfam" id="PF14700">
    <property type="entry name" value="RPOL_N"/>
    <property type="match status" value="1"/>
</dbReference>
<comment type="function">
    <text evidence="9">DNA-dependent RNA polymerase catalyzes the transcription of DNA into RNA using the four ribonucleoside triphosphates as substrates.</text>
</comment>
<keyword evidence="7" id="KW-1195">Viral transcription</keyword>
<feature type="domain" description="DNA-directed RNA polymerase N-terminal" evidence="10">
    <location>
        <begin position="1"/>
        <end position="292"/>
    </location>
</feature>
<accession>A0A8E5KHC6</accession>
<evidence type="ECO:0000256" key="5">
    <source>
        <dbReference type="ARBA" id="ARBA00022695"/>
    </source>
</evidence>
<evidence type="ECO:0000256" key="2">
    <source>
        <dbReference type="ARBA" id="ARBA00012418"/>
    </source>
</evidence>
<name>A0A8E5KHC6_9CAUD</name>
<keyword evidence="6 9" id="KW-0804">Transcription</keyword>
<keyword evidence="5 9" id="KW-0548">Nucleotidyltransferase</keyword>
<evidence type="ECO:0000256" key="3">
    <source>
        <dbReference type="ARBA" id="ARBA00022478"/>
    </source>
</evidence>
<reference evidence="11" key="1">
    <citation type="submission" date="2021-04" db="EMBL/GenBank/DDBJ databases">
        <title>Genomic characterization of the novel lytic bacteriophage vB_RsoP_BMB50 infecting Ralstonia solanacearum.</title>
        <authorList>
            <person name="Wang K."/>
            <person name="Liu Q."/>
            <person name="Dong Z."/>
            <person name="Sun M."/>
            <person name="Peng D."/>
        </authorList>
    </citation>
    <scope>NUCLEOTIDE SEQUENCE</scope>
</reference>
<protein>
    <recommendedName>
        <fullName evidence="2 9">DNA-directed RNA polymerase</fullName>
        <ecNumber evidence="2 9">2.7.7.6</ecNumber>
    </recommendedName>
</protein>
<evidence type="ECO:0000259" key="10">
    <source>
        <dbReference type="SMART" id="SM01311"/>
    </source>
</evidence>
<dbReference type="GO" id="GO:0000428">
    <property type="term" value="C:DNA-directed RNA polymerase complex"/>
    <property type="evidence" value="ECO:0007669"/>
    <property type="project" value="UniProtKB-KW"/>
</dbReference>
<dbReference type="PROSITE" id="PS00900">
    <property type="entry name" value="RNA_POL_PHAGE_1"/>
    <property type="match status" value="1"/>
</dbReference>
<dbReference type="Gene3D" id="1.10.150.20">
    <property type="entry name" value="5' to 3' exonuclease, C-terminal subdomain"/>
    <property type="match status" value="1"/>
</dbReference>
<organism evidence="11 12">
    <name type="scientific">Ralstonia phage vB_RsoP_BMB50</name>
    <dbReference type="NCBI Taxonomy" id="2834269"/>
    <lineage>
        <taxon>Viruses</taxon>
        <taxon>Duplodnaviria</taxon>
        <taxon>Heunggongvirae</taxon>
        <taxon>Uroviricota</taxon>
        <taxon>Caudoviricetes</taxon>
        <taxon>Autographivirales</taxon>
        <taxon>Autonotataviridae</taxon>
        <taxon>Okabevirinae</taxon>
        <taxon>Hongshanvirus</taxon>
        <taxon>Hongshanvirus BMB50</taxon>
    </lineage>
</organism>
<dbReference type="SMART" id="SM01311">
    <property type="entry name" value="RPOL_N"/>
    <property type="match status" value="1"/>
</dbReference>
<comment type="similarity">
    <text evidence="1 9">Belongs to the phage and mitochondrial RNA polymerase family.</text>
</comment>
<dbReference type="Gene3D" id="1.10.1320.10">
    <property type="entry name" value="DNA-directed RNA polymerase, N-terminal domain"/>
    <property type="match status" value="1"/>
</dbReference>
<dbReference type="InterPro" id="IPR043502">
    <property type="entry name" value="DNA/RNA_pol_sf"/>
</dbReference>
<dbReference type="EMBL" id="MW965453">
    <property type="protein sequence ID" value="QVE65528.1"/>
    <property type="molecule type" value="Genomic_DNA"/>
</dbReference>
<evidence type="ECO:0000256" key="6">
    <source>
        <dbReference type="ARBA" id="ARBA00023163"/>
    </source>
</evidence>
<dbReference type="PANTHER" id="PTHR10102">
    <property type="entry name" value="DNA-DIRECTED RNA POLYMERASE, MITOCHONDRIAL"/>
    <property type="match status" value="1"/>
</dbReference>
<keyword evidence="3 9" id="KW-0240">DNA-directed RNA polymerase</keyword>
<evidence type="ECO:0000256" key="7">
    <source>
        <dbReference type="ARBA" id="ARBA00023314"/>
    </source>
</evidence>
<comment type="catalytic activity">
    <reaction evidence="8 9">
        <text>RNA(n) + a ribonucleoside 5'-triphosphate = RNA(n+1) + diphosphate</text>
        <dbReference type="Rhea" id="RHEA:21248"/>
        <dbReference type="Rhea" id="RHEA-COMP:14527"/>
        <dbReference type="Rhea" id="RHEA-COMP:17342"/>
        <dbReference type="ChEBI" id="CHEBI:33019"/>
        <dbReference type="ChEBI" id="CHEBI:61557"/>
        <dbReference type="ChEBI" id="CHEBI:140395"/>
        <dbReference type="EC" id="2.7.7.6"/>
    </reaction>
</comment>
<dbReference type="InterPro" id="IPR029262">
    <property type="entry name" value="RPOL_N"/>
</dbReference>
<dbReference type="Proteomes" id="UP000694260">
    <property type="component" value="Segment"/>
</dbReference>
<keyword evidence="12" id="KW-1185">Reference proteome</keyword>
<dbReference type="Gene3D" id="1.10.287.280">
    <property type="match status" value="1"/>
</dbReference>
<evidence type="ECO:0000256" key="9">
    <source>
        <dbReference type="RuleBase" id="RU003805"/>
    </source>
</evidence>
<dbReference type="Pfam" id="PF00940">
    <property type="entry name" value="RNA_pol"/>
    <property type="match status" value="1"/>
</dbReference>
<keyword evidence="4 9" id="KW-0808">Transferase</keyword>
<dbReference type="SUPFAM" id="SSF56672">
    <property type="entry name" value="DNA/RNA polymerases"/>
    <property type="match status" value="1"/>
</dbReference>
<dbReference type="PROSITE" id="PS00489">
    <property type="entry name" value="RNA_POL_PHAGE_2"/>
    <property type="match status" value="1"/>
</dbReference>
<dbReference type="GO" id="GO:0003899">
    <property type="term" value="F:DNA-directed RNA polymerase activity"/>
    <property type="evidence" value="ECO:0007669"/>
    <property type="project" value="UniProtKB-EC"/>
</dbReference>
<dbReference type="GO" id="GO:0003677">
    <property type="term" value="F:DNA binding"/>
    <property type="evidence" value="ECO:0007669"/>
    <property type="project" value="InterPro"/>
</dbReference>
<dbReference type="InterPro" id="IPR046950">
    <property type="entry name" value="DNA-dir_Rpol_C_phage-type"/>
</dbReference>
<evidence type="ECO:0000256" key="1">
    <source>
        <dbReference type="ARBA" id="ARBA00009493"/>
    </source>
</evidence>
<dbReference type="InterPro" id="IPR037159">
    <property type="entry name" value="RNA_POL_N_sf"/>
</dbReference>
<sequence>MNQVEWEQEVLKRGGQRARAMLERNEQGGHADNNPYANALYRKYVFPLRDLIVETIELHKTKAGRHGAHVALLKQLDPATAAYIAVREALTHLMSGAGGTARALSNAIGLTTQREMTLLGFEMVNPDLFWEVTADLDRRHSKSSNHRYNALMGAARNKEVALPNWSPGDREQIGSWMLEQLRLLGMVNVSQRKEWNRGKMRERIEVEMSEAAMETVNRISDLVELTMPLHMPCIEPPKPWTCLNDGGYHTPEMRFIMPHCVVMRHIKSPALLDELRAANWGTVLTAINAVQETAWQINREMLSTILQVAKHHNMDEIVSQAESPRPGKPEWLEEGMKKEDMDEDQLKEFHMWKREMAQWHTDRKLQGTKWGRFYTATRVANEMKEHDAIYFVYQADFRGRLYAQTTGVSPQGSDLQKSLLRFARGLPLSSGDAVRWFKINGANRFGVDKVPYDERIAWVDQHEKLIIAMADDPVSNFGWAEADSPLQFLAWAQEFARWKRDPANFLSAIPVGMDGSCNGLQHFSAMLRDAIGGRATNLLPGQKPNDIYNQVAAVTLAKLQAIDPSTLEERQQGYLSKWLQHGINRKLVKRSVMTLPYGSTRFSCSDFIVQDYLRKGLAPEFEQREYASAASWLSHIVWEAIGEVVIAAREGMAWLQKCSKVIMKQKAHPQIRWTTPSGFPVTQVYNSYEEYRISSRLLGGCRLKVRQGIDEPDANGHKNGIAPNFVHSMDASHMALCIVDCKAKGISDFAMIHDDYGVHAANASVLFESIRQTFVRMYEENDPISDFFGNYADLPPPPKAGELDIQAVLRSPYFFG</sequence>
<dbReference type="GO" id="GO:0019083">
    <property type="term" value="P:viral transcription"/>
    <property type="evidence" value="ECO:0007669"/>
    <property type="project" value="UniProtKB-KW"/>
</dbReference>
<proteinExistence type="inferred from homology"/>
<dbReference type="EC" id="2.7.7.6" evidence="2 9"/>
<evidence type="ECO:0000313" key="12">
    <source>
        <dbReference type="Proteomes" id="UP000694260"/>
    </source>
</evidence>
<dbReference type="PANTHER" id="PTHR10102:SF0">
    <property type="entry name" value="DNA-DIRECTED RNA POLYMERASE, MITOCHONDRIAL"/>
    <property type="match status" value="1"/>
</dbReference>